<dbReference type="GO" id="GO:0022857">
    <property type="term" value="F:transmembrane transporter activity"/>
    <property type="evidence" value="ECO:0007669"/>
    <property type="project" value="InterPro"/>
</dbReference>
<dbReference type="EMBL" id="CM000781">
    <property type="protein sequence ID" value="AQK69102.1"/>
    <property type="molecule type" value="Genomic_DNA"/>
</dbReference>
<proteinExistence type="inferred from homology"/>
<gene>
    <name evidence="9" type="ORF">ZEAMMB73_Zm00001d015544</name>
</gene>
<keyword evidence="5" id="KW-0547">Nucleotide-binding</keyword>
<dbReference type="Pfam" id="PF07168">
    <property type="entry name" value="Ureide_permease"/>
    <property type="match status" value="1"/>
</dbReference>
<dbReference type="InterPro" id="IPR030189">
    <property type="entry name" value="UPS_plant"/>
</dbReference>
<dbReference type="InParanoid" id="A0A1D6H2N8"/>
<keyword evidence="7" id="KW-1133">Transmembrane helix</keyword>
<evidence type="ECO:0000256" key="2">
    <source>
        <dbReference type="ARBA" id="ARBA00005931"/>
    </source>
</evidence>
<comment type="similarity">
    <text evidence="2">Belongs to the plant ureide permease (TC 2.A.7.19) family.</text>
</comment>
<evidence type="ECO:0000256" key="6">
    <source>
        <dbReference type="ARBA" id="ARBA00022840"/>
    </source>
</evidence>
<dbReference type="AlphaFoldDB" id="A0A1D6H2N8"/>
<keyword evidence="4" id="KW-0812">Transmembrane</keyword>
<sequence length="126" mass="14235">MLSSLLFLGTWPVVLTLLERRGRLPQHMYLDYSFTNLLGTVLVALIFAQLGGTKHSMPNFFTQFSQQDNWPSVLTSVEMVACIGIEAISRLLFFNVSNSMTSEATQALWRHTSISEWCFINEGSIN</sequence>
<dbReference type="InterPro" id="IPR009834">
    <property type="entry name" value="Ureide_permease"/>
</dbReference>
<keyword evidence="8" id="KW-0472">Membrane</keyword>
<evidence type="ECO:0000256" key="4">
    <source>
        <dbReference type="ARBA" id="ARBA00022692"/>
    </source>
</evidence>
<organism evidence="9">
    <name type="scientific">Zea mays</name>
    <name type="common">Maize</name>
    <dbReference type="NCBI Taxonomy" id="4577"/>
    <lineage>
        <taxon>Eukaryota</taxon>
        <taxon>Viridiplantae</taxon>
        <taxon>Streptophyta</taxon>
        <taxon>Embryophyta</taxon>
        <taxon>Tracheophyta</taxon>
        <taxon>Spermatophyta</taxon>
        <taxon>Magnoliopsida</taxon>
        <taxon>Liliopsida</taxon>
        <taxon>Poales</taxon>
        <taxon>Poaceae</taxon>
        <taxon>PACMAD clade</taxon>
        <taxon>Panicoideae</taxon>
        <taxon>Andropogonodae</taxon>
        <taxon>Andropogoneae</taxon>
        <taxon>Tripsacinae</taxon>
        <taxon>Zea</taxon>
    </lineage>
</organism>
<keyword evidence="3" id="KW-0813">Transport</keyword>
<evidence type="ECO:0000256" key="1">
    <source>
        <dbReference type="ARBA" id="ARBA00004141"/>
    </source>
</evidence>
<dbReference type="GO" id="GO:0005524">
    <property type="term" value="F:ATP binding"/>
    <property type="evidence" value="ECO:0007669"/>
    <property type="project" value="UniProtKB-KW"/>
</dbReference>
<protein>
    <submittedName>
        <fullName evidence="9">Ureide permease 5</fullName>
    </submittedName>
</protein>
<accession>A0A1D6H2N8</accession>
<evidence type="ECO:0000313" key="9">
    <source>
        <dbReference type="EMBL" id="AQK69102.1"/>
    </source>
</evidence>
<comment type="subcellular location">
    <subcellularLocation>
        <location evidence="1">Membrane</location>
        <topology evidence="1">Multi-pass membrane protein</topology>
    </subcellularLocation>
</comment>
<dbReference type="PANTHER" id="PTHR31081:SF5">
    <property type="entry name" value="UREIDE PERMEASE 1-RELATED"/>
    <property type="match status" value="1"/>
</dbReference>
<evidence type="ECO:0000256" key="8">
    <source>
        <dbReference type="ARBA" id="ARBA00023136"/>
    </source>
</evidence>
<name>A0A1D6H2N8_MAIZE</name>
<reference evidence="9" key="1">
    <citation type="submission" date="2015-12" db="EMBL/GenBank/DDBJ databases">
        <title>Update maize B73 reference genome by single molecule sequencing technologies.</title>
        <authorList>
            <consortium name="Maize Genome Sequencing Project"/>
            <person name="Ware D."/>
        </authorList>
    </citation>
    <scope>NUCLEOTIDE SEQUENCE</scope>
    <source>
        <tissue evidence="9">Seedling</tissue>
    </source>
</reference>
<evidence type="ECO:0000256" key="3">
    <source>
        <dbReference type="ARBA" id="ARBA00022448"/>
    </source>
</evidence>
<dbReference type="PANTHER" id="PTHR31081">
    <property type="entry name" value="UREIDE PERMEASE 1-RELATED-RELATED"/>
    <property type="match status" value="1"/>
</dbReference>
<evidence type="ECO:0000256" key="5">
    <source>
        <dbReference type="ARBA" id="ARBA00022741"/>
    </source>
</evidence>
<evidence type="ECO:0000256" key="7">
    <source>
        <dbReference type="ARBA" id="ARBA00022989"/>
    </source>
</evidence>
<dbReference type="GO" id="GO:0016020">
    <property type="term" value="C:membrane"/>
    <property type="evidence" value="ECO:0007669"/>
    <property type="project" value="UniProtKB-SubCell"/>
</dbReference>
<keyword evidence="6" id="KW-0067">ATP-binding</keyword>